<keyword evidence="4" id="KW-0813">Transport</keyword>
<comment type="catalytic activity">
    <reaction evidence="13">
        <text>L-seryl-[protein] + ATP = O-phospho-L-seryl-[protein] + ADP + H(+)</text>
        <dbReference type="Rhea" id="RHEA:17989"/>
        <dbReference type="Rhea" id="RHEA-COMP:9863"/>
        <dbReference type="Rhea" id="RHEA-COMP:11604"/>
        <dbReference type="ChEBI" id="CHEBI:15378"/>
        <dbReference type="ChEBI" id="CHEBI:29999"/>
        <dbReference type="ChEBI" id="CHEBI:30616"/>
        <dbReference type="ChEBI" id="CHEBI:83421"/>
        <dbReference type="ChEBI" id="CHEBI:456216"/>
        <dbReference type="EC" id="2.7.11.1"/>
    </reaction>
</comment>
<feature type="domain" description="Protein kinase" evidence="14">
    <location>
        <begin position="193"/>
        <end position="432"/>
    </location>
</feature>
<evidence type="ECO:0000256" key="9">
    <source>
        <dbReference type="ARBA" id="ARBA00022824"/>
    </source>
</evidence>
<evidence type="ECO:0000256" key="11">
    <source>
        <dbReference type="ARBA" id="ARBA00022892"/>
    </source>
</evidence>
<dbReference type="Gene3D" id="3.30.200.20">
    <property type="entry name" value="Phosphorylase Kinase, domain 1"/>
    <property type="match status" value="2"/>
</dbReference>
<evidence type="ECO:0000256" key="5">
    <source>
        <dbReference type="ARBA" id="ARBA00022527"/>
    </source>
</evidence>
<dbReference type="FunFam" id="1.10.510.10:FF:000392">
    <property type="entry name" value="Pim proto-oncogene, serine/threonine kinase,-related 152"/>
    <property type="match status" value="1"/>
</dbReference>
<dbReference type="OrthoDB" id="9984829at2759"/>
<proteinExistence type="inferred from homology"/>
<reference evidence="15 16" key="1">
    <citation type="journal article" date="2019" name="Genome Biol. Evol.">
        <title>Whole-Genome Sequencing of the Giant Devil Catfish, Bagarius yarrelli.</title>
        <authorList>
            <person name="Jiang W."/>
            <person name="Lv Y."/>
            <person name="Cheng L."/>
            <person name="Yang K."/>
            <person name="Chao B."/>
            <person name="Wang X."/>
            <person name="Li Y."/>
            <person name="Pan X."/>
            <person name="You X."/>
            <person name="Zhang Y."/>
            <person name="Yang J."/>
            <person name="Li J."/>
            <person name="Zhang X."/>
            <person name="Liu S."/>
            <person name="Sun C."/>
            <person name="Yang J."/>
            <person name="Shi Q."/>
        </authorList>
    </citation>
    <scope>NUCLEOTIDE SEQUENCE [LARGE SCALE GENOMIC DNA]</scope>
    <source>
        <strain evidence="15">JWS20170419001</strain>
        <tissue evidence="15">Muscle</tissue>
    </source>
</reference>
<evidence type="ECO:0000256" key="10">
    <source>
        <dbReference type="ARBA" id="ARBA00022840"/>
    </source>
</evidence>
<dbReference type="Gene3D" id="1.10.510.10">
    <property type="entry name" value="Transferase(Phosphotransferase) domain 1"/>
    <property type="match status" value="1"/>
</dbReference>
<comment type="catalytic activity">
    <reaction evidence="12">
        <text>L-threonyl-[protein] + ATP = O-phospho-L-threonyl-[protein] + ADP + H(+)</text>
        <dbReference type="Rhea" id="RHEA:46608"/>
        <dbReference type="Rhea" id="RHEA-COMP:11060"/>
        <dbReference type="Rhea" id="RHEA-COMP:11605"/>
        <dbReference type="ChEBI" id="CHEBI:15378"/>
        <dbReference type="ChEBI" id="CHEBI:30013"/>
        <dbReference type="ChEBI" id="CHEBI:30616"/>
        <dbReference type="ChEBI" id="CHEBI:61977"/>
        <dbReference type="ChEBI" id="CHEBI:456216"/>
        <dbReference type="EC" id="2.7.11.1"/>
    </reaction>
</comment>
<dbReference type="GO" id="GO:0016192">
    <property type="term" value="P:vesicle-mediated transport"/>
    <property type="evidence" value="ECO:0007669"/>
    <property type="project" value="UniProtKB-KW"/>
</dbReference>
<keyword evidence="6" id="KW-0808">Transferase</keyword>
<keyword evidence="11" id="KW-0931">ER-Golgi transport</keyword>
<evidence type="ECO:0000256" key="8">
    <source>
        <dbReference type="ARBA" id="ARBA00022777"/>
    </source>
</evidence>
<dbReference type="InterPro" id="IPR008271">
    <property type="entry name" value="Ser/Thr_kinase_AS"/>
</dbReference>
<evidence type="ECO:0000256" key="3">
    <source>
        <dbReference type="ARBA" id="ARBA00012513"/>
    </source>
</evidence>
<evidence type="ECO:0000256" key="4">
    <source>
        <dbReference type="ARBA" id="ARBA00022448"/>
    </source>
</evidence>
<dbReference type="Pfam" id="PF00069">
    <property type="entry name" value="Pkinase"/>
    <property type="match status" value="1"/>
</dbReference>
<evidence type="ECO:0000256" key="1">
    <source>
        <dbReference type="ARBA" id="ARBA00004240"/>
    </source>
</evidence>
<evidence type="ECO:0000256" key="12">
    <source>
        <dbReference type="ARBA" id="ARBA00047899"/>
    </source>
</evidence>
<evidence type="ECO:0000313" key="16">
    <source>
        <dbReference type="Proteomes" id="UP000319801"/>
    </source>
</evidence>
<evidence type="ECO:0000256" key="7">
    <source>
        <dbReference type="ARBA" id="ARBA00022741"/>
    </source>
</evidence>
<comment type="similarity">
    <text evidence="2">Belongs to the protein kinase superfamily. CAMK Ser/Thr protein kinase family. PIM subfamily.</text>
</comment>
<evidence type="ECO:0000259" key="14">
    <source>
        <dbReference type="PROSITE" id="PS50011"/>
    </source>
</evidence>
<dbReference type="EC" id="2.7.11.1" evidence="3"/>
<dbReference type="Pfam" id="PF12931">
    <property type="entry name" value="TPR_Sec16"/>
    <property type="match status" value="1"/>
</dbReference>
<dbReference type="InterPro" id="IPR024298">
    <property type="entry name" value="Sec16_Sec23-bd"/>
</dbReference>
<evidence type="ECO:0000313" key="15">
    <source>
        <dbReference type="EMBL" id="TUW84579.1"/>
    </source>
</evidence>
<dbReference type="GO" id="GO:0004674">
    <property type="term" value="F:protein serine/threonine kinase activity"/>
    <property type="evidence" value="ECO:0007669"/>
    <property type="project" value="UniProtKB-KW"/>
</dbReference>
<dbReference type="GO" id="GO:0005524">
    <property type="term" value="F:ATP binding"/>
    <property type="evidence" value="ECO:0007669"/>
    <property type="project" value="UniProtKB-KW"/>
</dbReference>
<comment type="caution">
    <text evidence="15">The sequence shown here is derived from an EMBL/GenBank/DDBJ whole genome shotgun (WGS) entry which is preliminary data.</text>
</comment>
<keyword evidence="10" id="KW-0067">ATP-binding</keyword>
<keyword evidence="9" id="KW-0256">Endoplasmic reticulum</keyword>
<dbReference type="SMART" id="SM00220">
    <property type="entry name" value="S_TKc"/>
    <property type="match status" value="1"/>
</dbReference>
<accession>A0A556VXK3</accession>
<dbReference type="GO" id="GO:0007346">
    <property type="term" value="P:regulation of mitotic cell cycle"/>
    <property type="evidence" value="ECO:0007669"/>
    <property type="project" value="TreeGrafter"/>
</dbReference>
<keyword evidence="7" id="KW-0547">Nucleotide-binding</keyword>
<name>A0A556VXK3_BAGYA</name>
<evidence type="ECO:0000256" key="13">
    <source>
        <dbReference type="ARBA" id="ARBA00048679"/>
    </source>
</evidence>
<comment type="subcellular location">
    <subcellularLocation>
        <location evidence="1">Endoplasmic reticulum</location>
    </subcellularLocation>
</comment>
<evidence type="ECO:0000256" key="6">
    <source>
        <dbReference type="ARBA" id="ARBA00022679"/>
    </source>
</evidence>
<dbReference type="GO" id="GO:0043066">
    <property type="term" value="P:negative regulation of apoptotic process"/>
    <property type="evidence" value="ECO:0007669"/>
    <property type="project" value="TreeGrafter"/>
</dbReference>
<organism evidence="15 16">
    <name type="scientific">Bagarius yarrelli</name>
    <name type="common">Goonch</name>
    <name type="synonym">Bagrus yarrelli</name>
    <dbReference type="NCBI Taxonomy" id="175774"/>
    <lineage>
        <taxon>Eukaryota</taxon>
        <taxon>Metazoa</taxon>
        <taxon>Chordata</taxon>
        <taxon>Craniata</taxon>
        <taxon>Vertebrata</taxon>
        <taxon>Euteleostomi</taxon>
        <taxon>Actinopterygii</taxon>
        <taxon>Neopterygii</taxon>
        <taxon>Teleostei</taxon>
        <taxon>Ostariophysi</taxon>
        <taxon>Siluriformes</taxon>
        <taxon>Sisoridae</taxon>
        <taxon>Sisorinae</taxon>
        <taxon>Bagarius</taxon>
    </lineage>
</organism>
<dbReference type="InterPro" id="IPR000719">
    <property type="entry name" value="Prot_kinase_dom"/>
</dbReference>
<keyword evidence="8 15" id="KW-0418">Kinase</keyword>
<dbReference type="GO" id="GO:0005783">
    <property type="term" value="C:endoplasmic reticulum"/>
    <property type="evidence" value="ECO:0007669"/>
    <property type="project" value="UniProtKB-SubCell"/>
</dbReference>
<keyword evidence="5" id="KW-0723">Serine/threonine-protein kinase</keyword>
<dbReference type="SUPFAM" id="SSF56112">
    <property type="entry name" value="Protein kinase-like (PK-like)"/>
    <property type="match status" value="1"/>
</dbReference>
<dbReference type="InterPro" id="IPR051138">
    <property type="entry name" value="PIM_Ser/Thr_kinase"/>
</dbReference>
<dbReference type="PANTHER" id="PTHR22984:SF11">
    <property type="entry name" value="AURORA KINASE-RELATED"/>
    <property type="match status" value="1"/>
</dbReference>
<evidence type="ECO:0000256" key="2">
    <source>
        <dbReference type="ARBA" id="ARBA00005505"/>
    </source>
</evidence>
<protein>
    <recommendedName>
        <fullName evidence="3">non-specific serine/threonine protein kinase</fullName>
        <ecNumber evidence="3">2.7.11.1</ecNumber>
    </recommendedName>
</protein>
<dbReference type="InterPro" id="IPR011009">
    <property type="entry name" value="Kinase-like_dom_sf"/>
</dbReference>
<dbReference type="Proteomes" id="UP000319801">
    <property type="component" value="Unassembled WGS sequence"/>
</dbReference>
<sequence>MSLFLWLTAGDLDVLLRDEKGASDGEIPKLSAPLLRSEMQKDTLMNFIQQKCEECLLHLDEPQLQKSYFFWSIMERFCVRNGEVKYLHAYKLCEAGLDDQALAYCESIATMVLRSPQCVQVPLMEWVLRLSQKLLQRKKEEEPEWLKELDQLQRTRKAFSISLNNCEKFSSESEESAGLYFNPTDHHEFDSHYIMGELLGSGGFASVYAGVCKTDGKPPGQTLSLPLEVALMKIVSEPPRCENVVELLEWFETSGFYILVLERPVPCMDLFKICELNNGRLSEALAHLVMWQVVQAVDHCCKRGVLHRDIKPENILINPETLHVKLIDFGCGDLLMDELYTNFTGTPSYWPPEWILHGKYYGIAATVWSLGIVLFFLVCGELPFVDTDEITDGQLWLFPDVSDECCDLIQRCLDRDPDSRLTFSEILSHQWFKTGIQDTVEVRQLKQKTFNDVRGSRC</sequence>
<dbReference type="EMBL" id="VCAZ01000459">
    <property type="protein sequence ID" value="TUW84579.1"/>
    <property type="molecule type" value="Genomic_DNA"/>
</dbReference>
<dbReference type="PROSITE" id="PS50011">
    <property type="entry name" value="PROTEIN_KINASE_DOM"/>
    <property type="match status" value="1"/>
</dbReference>
<gene>
    <name evidence="15" type="ORF">Baya_17112</name>
</gene>
<keyword evidence="16" id="KW-1185">Reference proteome</keyword>
<dbReference type="PROSITE" id="PS00108">
    <property type="entry name" value="PROTEIN_KINASE_ST"/>
    <property type="match status" value="1"/>
</dbReference>
<dbReference type="AlphaFoldDB" id="A0A556VXK3"/>
<dbReference type="PANTHER" id="PTHR22984">
    <property type="entry name" value="SERINE/THREONINE-PROTEIN KINASE PIM"/>
    <property type="match status" value="1"/>
</dbReference>